<dbReference type="OrthoDB" id="4938946at2759"/>
<dbReference type="SUPFAM" id="SSF52540">
    <property type="entry name" value="P-loop containing nucleoside triphosphate hydrolases"/>
    <property type="match status" value="1"/>
</dbReference>
<evidence type="ECO:0000256" key="1">
    <source>
        <dbReference type="SAM" id="MobiDB-lite"/>
    </source>
</evidence>
<evidence type="ECO:0000313" key="2">
    <source>
        <dbReference type="EMBL" id="KJK73831.1"/>
    </source>
</evidence>
<dbReference type="AlphaFoldDB" id="A0A0D9NIV9"/>
<protein>
    <recommendedName>
        <fullName evidence="4">BTB domain-containing protein</fullName>
    </recommendedName>
</protein>
<dbReference type="CDD" id="cd18809">
    <property type="entry name" value="SF1_C_RecD"/>
    <property type="match status" value="1"/>
</dbReference>
<name>A0A0D9NIV9_METAN</name>
<evidence type="ECO:0000313" key="3">
    <source>
        <dbReference type="Proteomes" id="UP000054544"/>
    </source>
</evidence>
<evidence type="ECO:0008006" key="4">
    <source>
        <dbReference type="Google" id="ProtNLM"/>
    </source>
</evidence>
<sequence length="458" mass="51410">MASPVVDIDPYGEVFIVIPTAVTRRQAGLGNEEIIAPLESVEGQDRNSLPADRSENDDSDKDPAHVEAEQQSSFRLRVSKKHLIMSSVRAKKMYGMNCKESTPDENGNFHWHFEPIFNRQAFEMVMDIIHGQTHKTPDRVSLDMMADVAAITDDLQCHNAVKFVANTWMDRLQASPPKKICSDLYKWILIAWVFDQPDLFQSTTRLAIMECTGTLSPGVIPVNPAIIEAVESMRVELLSELIAGVESMIDDLSRGHSTCTFECRSMWLGALIQEMRSNGLSSPDPSELKQDLSLTTTLGIIRNFQSPVIFSPRSKFADVADGYENHDPNTLWKLQWGLDEDNYGYSFSKKSKIHKKAGSSPIQPATPRGKKATRHTNKCANCRISFPKAFDVRAITVHKTQGLTLKQVVLNLERRDYAPGLSYVAISRVKKLSSIMFETPFDLSRFTTKVTTELEHEG</sequence>
<gene>
    <name evidence="2" type="ORF">H634G_10878</name>
</gene>
<accession>A0A0D9NIV9</accession>
<dbReference type="STRING" id="1291518.A0A0D9NIV9"/>
<keyword evidence="3" id="KW-1185">Reference proteome</keyword>
<dbReference type="Gene3D" id="3.40.50.300">
    <property type="entry name" value="P-loop containing nucleotide triphosphate hydrolases"/>
    <property type="match status" value="1"/>
</dbReference>
<reference evidence="3" key="1">
    <citation type="journal article" date="2014" name="BMC Genomics">
        <title>The genome sequence of the biocontrol fungus Metarhizium anisopliae and comparative genomics of Metarhizium species.</title>
        <authorList>
            <person name="Pattemore J.A."/>
            <person name="Hane J.K."/>
            <person name="Williams A.H."/>
            <person name="Wilson B.A."/>
            <person name="Stodart B.J."/>
            <person name="Ash G.J."/>
        </authorList>
    </citation>
    <scope>NUCLEOTIDE SEQUENCE [LARGE SCALE GENOMIC DNA]</scope>
    <source>
        <strain evidence="3">BRIP 53293</strain>
    </source>
</reference>
<feature type="region of interest" description="Disordered" evidence="1">
    <location>
        <begin position="356"/>
        <end position="376"/>
    </location>
</feature>
<feature type="region of interest" description="Disordered" evidence="1">
    <location>
        <begin position="36"/>
        <end position="71"/>
    </location>
</feature>
<proteinExistence type="predicted"/>
<feature type="compositionally biased region" description="Basic and acidic residues" evidence="1">
    <location>
        <begin position="52"/>
        <end position="68"/>
    </location>
</feature>
<dbReference type="InterPro" id="IPR027417">
    <property type="entry name" value="P-loop_NTPase"/>
</dbReference>
<dbReference type="Proteomes" id="UP000054544">
    <property type="component" value="Unassembled WGS sequence"/>
</dbReference>
<organism evidence="2 3">
    <name type="scientific">Metarhizium anisopliae BRIP 53293</name>
    <dbReference type="NCBI Taxonomy" id="1291518"/>
    <lineage>
        <taxon>Eukaryota</taxon>
        <taxon>Fungi</taxon>
        <taxon>Dikarya</taxon>
        <taxon>Ascomycota</taxon>
        <taxon>Pezizomycotina</taxon>
        <taxon>Sordariomycetes</taxon>
        <taxon>Hypocreomycetidae</taxon>
        <taxon>Hypocreales</taxon>
        <taxon>Clavicipitaceae</taxon>
        <taxon>Metarhizium</taxon>
    </lineage>
</organism>
<dbReference type="EMBL" id="KE384775">
    <property type="protein sequence ID" value="KJK73831.1"/>
    <property type="molecule type" value="Genomic_DNA"/>
</dbReference>